<dbReference type="PANTHER" id="PTHR43397">
    <property type="entry name" value="ERGOTHIONEINE BIOSYNTHESIS PROTEIN 1"/>
    <property type="match status" value="1"/>
</dbReference>
<evidence type="ECO:0000313" key="4">
    <source>
        <dbReference type="EMBL" id="RWY55904.1"/>
    </source>
</evidence>
<protein>
    <submittedName>
        <fullName evidence="4">L-histidine N(Alpha)-methyltransferase</fullName>
    </submittedName>
</protein>
<dbReference type="Gene3D" id="3.40.50.150">
    <property type="entry name" value="Vaccinia Virus protein VP39"/>
    <property type="match status" value="1"/>
</dbReference>
<dbReference type="InterPro" id="IPR051128">
    <property type="entry name" value="EgtD_Methyltrsf_superfamily"/>
</dbReference>
<organism evidence="4 5">
    <name type="scientific">Mucilaginibacter gilvus</name>
    <dbReference type="NCBI Taxonomy" id="2305909"/>
    <lineage>
        <taxon>Bacteria</taxon>
        <taxon>Pseudomonadati</taxon>
        <taxon>Bacteroidota</taxon>
        <taxon>Sphingobacteriia</taxon>
        <taxon>Sphingobacteriales</taxon>
        <taxon>Sphingobacteriaceae</taxon>
        <taxon>Mucilaginibacter</taxon>
    </lineage>
</organism>
<dbReference type="PIRSF" id="PIRSF018005">
    <property type="entry name" value="UCP018005"/>
    <property type="match status" value="1"/>
</dbReference>
<proteinExistence type="predicted"/>
<keyword evidence="5" id="KW-1185">Reference proteome</keyword>
<dbReference type="InterPro" id="IPR019257">
    <property type="entry name" value="MeTrfase_dom"/>
</dbReference>
<keyword evidence="1 4" id="KW-0489">Methyltransferase</keyword>
<dbReference type="InterPro" id="IPR029063">
    <property type="entry name" value="SAM-dependent_MTases_sf"/>
</dbReference>
<dbReference type="Proteomes" id="UP000286701">
    <property type="component" value="Unassembled WGS sequence"/>
</dbReference>
<evidence type="ECO:0000313" key="5">
    <source>
        <dbReference type="Proteomes" id="UP000286701"/>
    </source>
</evidence>
<dbReference type="Pfam" id="PF10017">
    <property type="entry name" value="Methyltransf_33"/>
    <property type="match status" value="1"/>
</dbReference>
<gene>
    <name evidence="4" type="ORF">EPL05_05895</name>
</gene>
<comment type="caution">
    <text evidence="4">The sequence shown here is derived from an EMBL/GenBank/DDBJ whole genome shotgun (WGS) entry which is preliminary data.</text>
</comment>
<dbReference type="OrthoDB" id="5289726at2"/>
<dbReference type="InterPro" id="IPR017804">
    <property type="entry name" value="MeTrfase_EgtD-like"/>
</dbReference>
<reference evidence="4 5" key="1">
    <citation type="submission" date="2019-01" db="EMBL/GenBank/DDBJ databases">
        <title>Mucilaginibacter antarcticum sp. nov., isolated from antarctic soil.</title>
        <authorList>
            <person name="Yan Y.-Q."/>
            <person name="Du Z.-J."/>
        </authorList>
    </citation>
    <scope>NUCLEOTIDE SEQUENCE [LARGE SCALE GENOMIC DNA]</scope>
    <source>
        <strain evidence="4 5">F01003</strain>
    </source>
</reference>
<feature type="domain" description="Histidine-specific methyltransferase SAM-dependent" evidence="3">
    <location>
        <begin position="23"/>
        <end position="328"/>
    </location>
</feature>
<dbReference type="GO" id="GO:0032259">
    <property type="term" value="P:methylation"/>
    <property type="evidence" value="ECO:0007669"/>
    <property type="project" value="UniProtKB-KW"/>
</dbReference>
<evidence type="ECO:0000256" key="1">
    <source>
        <dbReference type="ARBA" id="ARBA00022603"/>
    </source>
</evidence>
<sequence length="331" mass="37232">MENTTTCQQPSAKQTDVTVTQFYKDVLKGLRSEPKRLDSKYFYDAIGDKLFQELMNCGEYYPTNCELEIFTQKTAELAKSIIAGGDAFDLIELGAGDATKSSYLLKYLIDEKADFTYLPIDISGNVISYLNITLPVTLPGIKINGLQGEYFEMLTKAASISTKRKVVMFLGSNIGNMAVAEAEGFCRVLRQHLSPGDMVLIGVDLKKNPKTVLAAYNDKEGITRRFNLNLLQRINRELDADFEVNQFDHYPTYNPETGACKSYLISLQNQQVKINGTENISFAKDEYIDMEISQKFTLQQVDNMARSTGFKPLTQLLDSKGWFVDAVWVAE</sequence>
<name>A0A3S3Z8V3_9SPHI</name>
<evidence type="ECO:0000259" key="3">
    <source>
        <dbReference type="Pfam" id="PF10017"/>
    </source>
</evidence>
<evidence type="ECO:0000256" key="2">
    <source>
        <dbReference type="ARBA" id="ARBA00022679"/>
    </source>
</evidence>
<dbReference type="RefSeq" id="WP_128533019.1">
    <property type="nucleotide sequence ID" value="NZ_SBIW01000002.1"/>
</dbReference>
<dbReference type="EMBL" id="SBIW01000002">
    <property type="protein sequence ID" value="RWY55904.1"/>
    <property type="molecule type" value="Genomic_DNA"/>
</dbReference>
<keyword evidence="2 4" id="KW-0808">Transferase</keyword>
<dbReference type="PANTHER" id="PTHR43397:SF1">
    <property type="entry name" value="ERGOTHIONEINE BIOSYNTHESIS PROTEIN 1"/>
    <property type="match status" value="1"/>
</dbReference>
<dbReference type="AlphaFoldDB" id="A0A3S3Z8V3"/>
<accession>A0A3S3Z8V3</accession>
<dbReference type="GO" id="GO:0008168">
    <property type="term" value="F:methyltransferase activity"/>
    <property type="evidence" value="ECO:0007669"/>
    <property type="project" value="UniProtKB-KW"/>
</dbReference>